<dbReference type="Proteomes" id="UP000257109">
    <property type="component" value="Unassembled WGS sequence"/>
</dbReference>
<comment type="caution">
    <text evidence="1">The sequence shown here is derived from an EMBL/GenBank/DDBJ whole genome shotgun (WGS) entry which is preliminary data.</text>
</comment>
<proteinExistence type="predicted"/>
<evidence type="ECO:0000313" key="2">
    <source>
        <dbReference type="Proteomes" id="UP000257109"/>
    </source>
</evidence>
<organism evidence="1 2">
    <name type="scientific">Mucuna pruriens</name>
    <name type="common">Velvet bean</name>
    <name type="synonym">Dolichos pruriens</name>
    <dbReference type="NCBI Taxonomy" id="157652"/>
    <lineage>
        <taxon>Eukaryota</taxon>
        <taxon>Viridiplantae</taxon>
        <taxon>Streptophyta</taxon>
        <taxon>Embryophyta</taxon>
        <taxon>Tracheophyta</taxon>
        <taxon>Spermatophyta</taxon>
        <taxon>Magnoliopsida</taxon>
        <taxon>eudicotyledons</taxon>
        <taxon>Gunneridae</taxon>
        <taxon>Pentapetalae</taxon>
        <taxon>rosids</taxon>
        <taxon>fabids</taxon>
        <taxon>Fabales</taxon>
        <taxon>Fabaceae</taxon>
        <taxon>Papilionoideae</taxon>
        <taxon>50 kb inversion clade</taxon>
        <taxon>NPAAA clade</taxon>
        <taxon>indigoferoid/millettioid clade</taxon>
        <taxon>Phaseoleae</taxon>
        <taxon>Mucuna</taxon>
    </lineage>
</organism>
<dbReference type="EMBL" id="QJKJ01015562">
    <property type="protein sequence ID" value="RDX62326.1"/>
    <property type="molecule type" value="Genomic_DNA"/>
</dbReference>
<evidence type="ECO:0000313" key="1">
    <source>
        <dbReference type="EMBL" id="RDX62326.1"/>
    </source>
</evidence>
<reference evidence="1" key="1">
    <citation type="submission" date="2018-05" db="EMBL/GenBank/DDBJ databases">
        <title>Draft genome of Mucuna pruriens seed.</title>
        <authorList>
            <person name="Nnadi N.E."/>
            <person name="Vos R."/>
            <person name="Hasami M.H."/>
            <person name="Devisetty U.K."/>
            <person name="Aguiy J.C."/>
        </authorList>
    </citation>
    <scope>NUCLEOTIDE SEQUENCE [LARGE SCALE GENOMIC DNA]</scope>
    <source>
        <strain evidence="1">JCA_2017</strain>
    </source>
</reference>
<evidence type="ECO:0008006" key="3">
    <source>
        <dbReference type="Google" id="ProtNLM"/>
    </source>
</evidence>
<protein>
    <recommendedName>
        <fullName evidence="3">Reverse transcriptase Ty1/copia-type domain-containing protein</fullName>
    </recommendedName>
</protein>
<gene>
    <name evidence="1" type="ORF">CR513_59358</name>
</gene>
<sequence length="80" mass="9613">MFNMQEELNQFVRNQLLKSITKKDLIIKTHALITRLESIKIYIQKEVYITQLPDFESFKHPNHIYKLKRVMHGLKQASRS</sequence>
<feature type="non-terminal residue" evidence="1">
    <location>
        <position position="1"/>
    </location>
</feature>
<dbReference type="AlphaFoldDB" id="A0A371E8F4"/>
<keyword evidence="2" id="KW-1185">Reference proteome</keyword>
<name>A0A371E8F4_MUCPR</name>
<accession>A0A371E8F4</accession>